<keyword evidence="2" id="KW-1185">Reference proteome</keyword>
<organism evidence="1 2">
    <name type="scientific">Panicum virgatum</name>
    <name type="common">Blackwell switchgrass</name>
    <dbReference type="NCBI Taxonomy" id="38727"/>
    <lineage>
        <taxon>Eukaryota</taxon>
        <taxon>Viridiplantae</taxon>
        <taxon>Streptophyta</taxon>
        <taxon>Embryophyta</taxon>
        <taxon>Tracheophyta</taxon>
        <taxon>Spermatophyta</taxon>
        <taxon>Magnoliopsida</taxon>
        <taxon>Liliopsida</taxon>
        <taxon>Poales</taxon>
        <taxon>Poaceae</taxon>
        <taxon>PACMAD clade</taxon>
        <taxon>Panicoideae</taxon>
        <taxon>Panicodae</taxon>
        <taxon>Paniceae</taxon>
        <taxon>Panicinae</taxon>
        <taxon>Panicum</taxon>
        <taxon>Panicum sect. Hiantes</taxon>
    </lineage>
</organism>
<name>A0A8T0UE92_PANVG</name>
<dbReference type="AlphaFoldDB" id="A0A8T0UE92"/>
<sequence>MGGTLSPKSVCWFQKFSRDALHEIHELAAKYDGIISERDKYIRGVLLAMSYDPPHEFICRQSYKIARDNRWANIDGFGVPRG</sequence>
<evidence type="ECO:0000313" key="1">
    <source>
        <dbReference type="EMBL" id="KAG2620647.1"/>
    </source>
</evidence>
<dbReference type="Proteomes" id="UP000823388">
    <property type="component" value="Chromosome 3N"/>
</dbReference>
<comment type="caution">
    <text evidence="1">The sequence shown here is derived from an EMBL/GenBank/DDBJ whole genome shotgun (WGS) entry which is preliminary data.</text>
</comment>
<proteinExistence type="predicted"/>
<accession>A0A8T0UE92</accession>
<evidence type="ECO:0000313" key="2">
    <source>
        <dbReference type="Proteomes" id="UP000823388"/>
    </source>
</evidence>
<reference evidence="1" key="1">
    <citation type="submission" date="2020-05" db="EMBL/GenBank/DDBJ databases">
        <title>WGS assembly of Panicum virgatum.</title>
        <authorList>
            <person name="Lovell J.T."/>
            <person name="Jenkins J."/>
            <person name="Shu S."/>
            <person name="Juenger T.E."/>
            <person name="Schmutz J."/>
        </authorList>
    </citation>
    <scope>NUCLEOTIDE SEQUENCE</scope>
    <source>
        <strain evidence="1">AP13</strain>
    </source>
</reference>
<protein>
    <submittedName>
        <fullName evidence="1">Uncharacterized protein</fullName>
    </submittedName>
</protein>
<dbReference type="EMBL" id="CM029042">
    <property type="protein sequence ID" value="KAG2620647.1"/>
    <property type="molecule type" value="Genomic_DNA"/>
</dbReference>
<gene>
    <name evidence="1" type="ORF">PVAP13_3NG214533</name>
</gene>